<sequence>MLAQKPEPTQHHPVGHYGTSDLKDDFPRGIKQKAENSTSVWGPRLQAASDRVSNTSERVKVWAQEERKVDMSANVRKAVNPIYILAAVTLGIPALLLILLIGLNPGVLEGSLTAVATFLVISAFITAAVFEIKRLADQSSDEEHY</sequence>
<keyword evidence="4" id="KW-1185">Reference proteome</keyword>
<dbReference type="OrthoDB" id="8021049at2"/>
<dbReference type="AlphaFoldDB" id="A0A1G5LJY4"/>
<feature type="region of interest" description="Disordered" evidence="1">
    <location>
        <begin position="1"/>
        <end position="28"/>
    </location>
</feature>
<name>A0A1G5LJY4_9HYPH</name>
<organism evidence="3 4">
    <name type="scientific">Microvirga guangxiensis</name>
    <dbReference type="NCBI Taxonomy" id="549386"/>
    <lineage>
        <taxon>Bacteria</taxon>
        <taxon>Pseudomonadati</taxon>
        <taxon>Pseudomonadota</taxon>
        <taxon>Alphaproteobacteria</taxon>
        <taxon>Hyphomicrobiales</taxon>
        <taxon>Methylobacteriaceae</taxon>
        <taxon>Microvirga</taxon>
    </lineage>
</organism>
<dbReference type="Proteomes" id="UP000199569">
    <property type="component" value="Unassembled WGS sequence"/>
</dbReference>
<proteinExistence type="predicted"/>
<keyword evidence="2" id="KW-1133">Transmembrane helix</keyword>
<accession>A0A1G5LJY4</accession>
<gene>
    <name evidence="3" type="ORF">SAMN02927923_04378</name>
</gene>
<feature type="transmembrane region" description="Helical" evidence="2">
    <location>
        <begin position="110"/>
        <end position="130"/>
    </location>
</feature>
<feature type="transmembrane region" description="Helical" evidence="2">
    <location>
        <begin position="82"/>
        <end position="104"/>
    </location>
</feature>
<keyword evidence="2" id="KW-0812">Transmembrane</keyword>
<reference evidence="3 4" key="1">
    <citation type="submission" date="2016-10" db="EMBL/GenBank/DDBJ databases">
        <authorList>
            <person name="de Groot N.N."/>
        </authorList>
    </citation>
    <scope>NUCLEOTIDE SEQUENCE [LARGE SCALE GENOMIC DNA]</scope>
    <source>
        <strain evidence="3 4">CGMCC 1.7666</strain>
    </source>
</reference>
<dbReference type="EMBL" id="FMVJ01000019">
    <property type="protein sequence ID" value="SCZ12771.1"/>
    <property type="molecule type" value="Genomic_DNA"/>
</dbReference>
<evidence type="ECO:0000313" key="3">
    <source>
        <dbReference type="EMBL" id="SCZ12771.1"/>
    </source>
</evidence>
<keyword evidence="2" id="KW-0472">Membrane</keyword>
<evidence type="ECO:0000256" key="2">
    <source>
        <dbReference type="SAM" id="Phobius"/>
    </source>
</evidence>
<dbReference type="RefSeq" id="WP_139165568.1">
    <property type="nucleotide sequence ID" value="NZ_FMVJ01000019.1"/>
</dbReference>
<evidence type="ECO:0000256" key="1">
    <source>
        <dbReference type="SAM" id="MobiDB-lite"/>
    </source>
</evidence>
<evidence type="ECO:0000313" key="4">
    <source>
        <dbReference type="Proteomes" id="UP000199569"/>
    </source>
</evidence>
<protein>
    <submittedName>
        <fullName evidence="3">Uncharacterized protein</fullName>
    </submittedName>
</protein>